<dbReference type="AlphaFoldDB" id="A0A6P4E5M1"/>
<evidence type="ECO:0000313" key="4">
    <source>
        <dbReference type="Proteomes" id="UP001652680"/>
    </source>
</evidence>
<keyword evidence="1" id="KW-0732">Signal</keyword>
<accession>A0A6P4E5M1</accession>
<dbReference type="SUPFAM" id="SSF57625">
    <property type="entry name" value="Invertebrate chitin-binding proteins"/>
    <property type="match status" value="2"/>
</dbReference>
<gene>
    <name evidence="5" type="primary">LOC108040375</name>
    <name evidence="3" type="synonym">108040375</name>
</gene>
<protein>
    <submittedName>
        <fullName evidence="5">Uncharacterized protein LOC108040375</fullName>
    </submittedName>
</protein>
<feature type="domain" description="Chitin-binding type-2" evidence="2">
    <location>
        <begin position="111"/>
        <end position="173"/>
    </location>
</feature>
<sequence>MWLKLFFSLWLVQCILAVPAPETDKTWIVEKACSDVTTNTLLKNHDDPTCRSYIYCYVANESATPLIKNCKADEYFDSTLKLCSSKVPNECSGEPTEPTESPVNKTTIKTSDSCQDVTKSTLMQNKNDSTCRSYIYCYVSNGSVTALIRNCLTNQYFDSALKVCSLTKPDDCS</sequence>
<keyword evidence="4" id="KW-1185">Reference proteome</keyword>
<dbReference type="GO" id="GO:0005576">
    <property type="term" value="C:extracellular region"/>
    <property type="evidence" value="ECO:0007669"/>
    <property type="project" value="InterPro"/>
</dbReference>
<feature type="domain" description="Chitin-binding type-2" evidence="2">
    <location>
        <begin position="30"/>
        <end position="93"/>
    </location>
</feature>
<dbReference type="GO" id="GO:0008061">
    <property type="term" value="F:chitin binding"/>
    <property type="evidence" value="ECO:0007669"/>
    <property type="project" value="InterPro"/>
</dbReference>
<name>A0A6P4E5M1_DRORH</name>
<dbReference type="EnsemblMetazoa" id="XM_017117831.2">
    <property type="protein sequence ID" value="XP_016973320.1"/>
    <property type="gene ID" value="LOC108040375"/>
</dbReference>
<feature type="signal peptide" evidence="1">
    <location>
        <begin position="1"/>
        <end position="17"/>
    </location>
</feature>
<dbReference type="Proteomes" id="UP001652680">
    <property type="component" value="Unassembled WGS sequence"/>
</dbReference>
<dbReference type="InterPro" id="IPR002557">
    <property type="entry name" value="Chitin-bd_dom"/>
</dbReference>
<dbReference type="SMART" id="SM00494">
    <property type="entry name" value="ChtBD2"/>
    <property type="match status" value="2"/>
</dbReference>
<evidence type="ECO:0000259" key="2">
    <source>
        <dbReference type="PROSITE" id="PS50940"/>
    </source>
</evidence>
<evidence type="ECO:0000313" key="3">
    <source>
        <dbReference type="EnsemblMetazoa" id="XP_016973320.1"/>
    </source>
</evidence>
<dbReference type="OrthoDB" id="7866163at2759"/>
<proteinExistence type="predicted"/>
<dbReference type="InterPro" id="IPR036508">
    <property type="entry name" value="Chitin-bd_dom_sf"/>
</dbReference>
<reference evidence="4" key="1">
    <citation type="journal article" date="2021" name="Elife">
        <title>Highly contiguous assemblies of 101 drosophilid genomes.</title>
        <authorList>
            <person name="Kim B.Y."/>
            <person name="Wang J.R."/>
            <person name="Miller D.E."/>
            <person name="Barmina O."/>
            <person name="Delaney E."/>
            <person name="Thompson A."/>
            <person name="Comeault A.A."/>
            <person name="Peede D."/>
            <person name="D'Agostino E.R."/>
            <person name="Pelaez J."/>
            <person name="Aguilar J.M."/>
            <person name="Haji D."/>
            <person name="Matsunaga T."/>
            <person name="Armstrong E.E."/>
            <person name="Zych M."/>
            <person name="Ogawa Y."/>
            <person name="Stamenkovic-Radak M."/>
            <person name="Jelic M."/>
            <person name="Veselinovic M.S."/>
            <person name="Tanaskovic M."/>
            <person name="Eric P."/>
            <person name="Gao J.J."/>
            <person name="Katoh T.K."/>
            <person name="Toda M.J."/>
            <person name="Watabe H."/>
            <person name="Watada M."/>
            <person name="Davis J.S."/>
            <person name="Moyle L.C."/>
            <person name="Manoli G."/>
            <person name="Bertolini E."/>
            <person name="Kostal V."/>
            <person name="Hawley R.S."/>
            <person name="Takahashi A."/>
            <person name="Jones C.D."/>
            <person name="Price D.K."/>
            <person name="Whiteman N."/>
            <person name="Kopp A."/>
            <person name="Matute D.R."/>
            <person name="Petrov D.A."/>
        </authorList>
    </citation>
    <scope>NUCLEOTIDE SEQUENCE [LARGE SCALE GENOMIC DNA]</scope>
</reference>
<dbReference type="PROSITE" id="PS50940">
    <property type="entry name" value="CHIT_BIND_II"/>
    <property type="match status" value="2"/>
</dbReference>
<evidence type="ECO:0000313" key="5">
    <source>
        <dbReference type="RefSeq" id="XP_016973320.1"/>
    </source>
</evidence>
<evidence type="ECO:0000256" key="1">
    <source>
        <dbReference type="SAM" id="SignalP"/>
    </source>
</evidence>
<dbReference type="RefSeq" id="XP_016973320.1">
    <property type="nucleotide sequence ID" value="XM_017117831.1"/>
</dbReference>
<feature type="chain" id="PRO_5027708668" evidence="1">
    <location>
        <begin position="18"/>
        <end position="173"/>
    </location>
</feature>
<organism evidence="5">
    <name type="scientific">Drosophila rhopaloa</name>
    <name type="common">Fruit fly</name>
    <dbReference type="NCBI Taxonomy" id="1041015"/>
    <lineage>
        <taxon>Eukaryota</taxon>
        <taxon>Metazoa</taxon>
        <taxon>Ecdysozoa</taxon>
        <taxon>Arthropoda</taxon>
        <taxon>Hexapoda</taxon>
        <taxon>Insecta</taxon>
        <taxon>Pterygota</taxon>
        <taxon>Neoptera</taxon>
        <taxon>Endopterygota</taxon>
        <taxon>Diptera</taxon>
        <taxon>Brachycera</taxon>
        <taxon>Muscomorpha</taxon>
        <taxon>Ephydroidea</taxon>
        <taxon>Drosophilidae</taxon>
        <taxon>Drosophila</taxon>
        <taxon>Sophophora</taxon>
    </lineage>
</organism>
<dbReference type="GeneID" id="108040375"/>
<reference evidence="5" key="2">
    <citation type="submission" date="2025-04" db="UniProtKB">
        <authorList>
            <consortium name="RefSeq"/>
        </authorList>
    </citation>
    <scope>IDENTIFICATION</scope>
</reference>
<reference evidence="3" key="3">
    <citation type="submission" date="2025-05" db="UniProtKB">
        <authorList>
            <consortium name="EnsemblMetazoa"/>
        </authorList>
    </citation>
    <scope>IDENTIFICATION</scope>
</reference>